<dbReference type="PANTHER" id="PTHR18895:SF74">
    <property type="entry name" value="MTRF1L RELEASE FACTOR GLUTAMINE METHYLTRANSFERASE"/>
    <property type="match status" value="1"/>
</dbReference>
<comment type="caution">
    <text evidence="1">The sequence shown here is derived from an EMBL/GenBank/DDBJ whole genome shotgun (WGS) entry which is preliminary data.</text>
</comment>
<protein>
    <recommendedName>
        <fullName evidence="3">S-adenosyl-L-methionine-dependent methyltransferase</fullName>
    </recommendedName>
</protein>
<dbReference type="InterPro" id="IPR002052">
    <property type="entry name" value="DNA_methylase_N6_adenine_CS"/>
</dbReference>
<accession>A0ABR3WSC9</accession>
<dbReference type="PROSITE" id="PS00092">
    <property type="entry name" value="N6_MTASE"/>
    <property type="match status" value="1"/>
</dbReference>
<evidence type="ECO:0000313" key="1">
    <source>
        <dbReference type="EMBL" id="KAL1866377.1"/>
    </source>
</evidence>
<dbReference type="PANTHER" id="PTHR18895">
    <property type="entry name" value="HEMK METHYLTRANSFERASE"/>
    <property type="match status" value="1"/>
</dbReference>
<gene>
    <name evidence="1" type="ORF">Plec18167_009045</name>
</gene>
<dbReference type="SUPFAM" id="SSF53335">
    <property type="entry name" value="S-adenosyl-L-methionine-dependent methyltransferases"/>
    <property type="match status" value="1"/>
</dbReference>
<dbReference type="InterPro" id="IPR050320">
    <property type="entry name" value="N5-glutamine_MTase"/>
</dbReference>
<dbReference type="InterPro" id="IPR029063">
    <property type="entry name" value="SAM-dependent_MTases_sf"/>
</dbReference>
<dbReference type="Gene3D" id="3.40.50.150">
    <property type="entry name" value="Vaccinia Virus protein VP39"/>
    <property type="match status" value="1"/>
</dbReference>
<dbReference type="Proteomes" id="UP001583193">
    <property type="component" value="Unassembled WGS sequence"/>
</dbReference>
<sequence>MPRLPTSAILRAYQKDHLLPLLLQECRTHDSAQNELRWLREWAVLKFAQRKPRLGATAHSKIQGWRSHLRAICRKRARGVPLQYILGDQPFGDLEIICRKGVLIPRYETESYVVRTADWILDNMRHTPQSVAGSKSELGSLRILDLCTGTGCIPLLLHALLAPHFKDLDILGIDLSPTAVRLAMTNLRHNMAIGALQSRAITDLRFRQGDVLGRRATDIPSVEDILGCANTNSLHNNSDHTSEDSHKWDVLISNPPYISPVAFRDGTTSRSVRTYEPRLALVPPTSSSCHIKQSIDVLPQEDTFYPSLLSLSFKLHVRLTVLECGDPQQAQRIVRLAESFGTAQYGHGHFEMVLGLSF</sequence>
<dbReference type="EMBL" id="JAVDPF010000051">
    <property type="protein sequence ID" value="KAL1866377.1"/>
    <property type="molecule type" value="Genomic_DNA"/>
</dbReference>
<keyword evidence="2" id="KW-1185">Reference proteome</keyword>
<reference evidence="1 2" key="1">
    <citation type="journal article" date="2024" name="IMA Fungus">
        <title>IMA Genome - F19 : A genome assembly and annotation guide to empower mycologists, including annotated draft genome sequences of Ceratocystis pirilliformis, Diaporthe australafricana, Fusarium ophioides, Paecilomyces lecythidis, and Sporothrix stenoceras.</title>
        <authorList>
            <person name="Aylward J."/>
            <person name="Wilson A.M."/>
            <person name="Visagie C.M."/>
            <person name="Spraker J."/>
            <person name="Barnes I."/>
            <person name="Buitendag C."/>
            <person name="Ceriani C."/>
            <person name="Del Mar Angel L."/>
            <person name="du Plessis D."/>
            <person name="Fuchs T."/>
            <person name="Gasser K."/>
            <person name="Kramer D."/>
            <person name="Li W."/>
            <person name="Munsamy K."/>
            <person name="Piso A."/>
            <person name="Price J.L."/>
            <person name="Sonnekus B."/>
            <person name="Thomas C."/>
            <person name="van der Nest A."/>
            <person name="van Dijk A."/>
            <person name="van Heerden A."/>
            <person name="van Vuuren N."/>
            <person name="Yilmaz N."/>
            <person name="Duong T.A."/>
            <person name="van der Merwe N.A."/>
            <person name="Wingfield M.J."/>
            <person name="Wingfield B.D."/>
        </authorList>
    </citation>
    <scope>NUCLEOTIDE SEQUENCE [LARGE SCALE GENOMIC DNA]</scope>
    <source>
        <strain evidence="1 2">CMW 18167</strain>
    </source>
</reference>
<proteinExistence type="predicted"/>
<dbReference type="Gene3D" id="1.10.8.10">
    <property type="entry name" value="DNA helicase RuvA subunit, C-terminal domain"/>
    <property type="match status" value="1"/>
</dbReference>
<name>A0ABR3WSC9_9EURO</name>
<organism evidence="1 2">
    <name type="scientific">Paecilomyces lecythidis</name>
    <dbReference type="NCBI Taxonomy" id="3004212"/>
    <lineage>
        <taxon>Eukaryota</taxon>
        <taxon>Fungi</taxon>
        <taxon>Dikarya</taxon>
        <taxon>Ascomycota</taxon>
        <taxon>Pezizomycotina</taxon>
        <taxon>Eurotiomycetes</taxon>
        <taxon>Eurotiomycetidae</taxon>
        <taxon>Eurotiales</taxon>
        <taxon>Thermoascaceae</taxon>
        <taxon>Paecilomyces</taxon>
    </lineage>
</organism>
<evidence type="ECO:0008006" key="3">
    <source>
        <dbReference type="Google" id="ProtNLM"/>
    </source>
</evidence>
<evidence type="ECO:0000313" key="2">
    <source>
        <dbReference type="Proteomes" id="UP001583193"/>
    </source>
</evidence>